<proteinExistence type="predicted"/>
<evidence type="ECO:0000256" key="1">
    <source>
        <dbReference type="SAM" id="MobiDB-lite"/>
    </source>
</evidence>
<dbReference type="AlphaFoldDB" id="A0AAV1CVH3"/>
<reference evidence="2" key="1">
    <citation type="submission" date="2023-03" db="EMBL/GenBank/DDBJ databases">
        <authorList>
            <person name="Julca I."/>
        </authorList>
    </citation>
    <scope>NUCLEOTIDE SEQUENCE</scope>
</reference>
<dbReference type="PANTHER" id="PTHR31286">
    <property type="entry name" value="GLYCINE-RICH CELL WALL STRUCTURAL PROTEIN 1.8-LIKE"/>
    <property type="match status" value="1"/>
</dbReference>
<evidence type="ECO:0000313" key="3">
    <source>
        <dbReference type="Proteomes" id="UP001161247"/>
    </source>
</evidence>
<dbReference type="EMBL" id="OX459120">
    <property type="protein sequence ID" value="CAI9099246.1"/>
    <property type="molecule type" value="Genomic_DNA"/>
</dbReference>
<dbReference type="Proteomes" id="UP001161247">
    <property type="component" value="Chromosome 3"/>
</dbReference>
<dbReference type="InterPro" id="IPR040256">
    <property type="entry name" value="At4g02000-like"/>
</dbReference>
<accession>A0AAV1CVH3</accession>
<feature type="region of interest" description="Disordered" evidence="1">
    <location>
        <begin position="298"/>
        <end position="359"/>
    </location>
</feature>
<evidence type="ECO:0000313" key="2">
    <source>
        <dbReference type="EMBL" id="CAI9099246.1"/>
    </source>
</evidence>
<dbReference type="PANTHER" id="PTHR31286:SF180">
    <property type="entry name" value="OS10G0362600 PROTEIN"/>
    <property type="match status" value="1"/>
</dbReference>
<feature type="compositionally biased region" description="Polar residues" evidence="1">
    <location>
        <begin position="257"/>
        <end position="273"/>
    </location>
</feature>
<feature type="region of interest" description="Disordered" evidence="1">
    <location>
        <begin position="257"/>
        <end position="281"/>
    </location>
</feature>
<protein>
    <submittedName>
        <fullName evidence="2">OLC1v1036031C1</fullName>
    </submittedName>
</protein>
<sequence length="359" mass="40273">MRNLKWTPEFCFEEDPPVVPIWVALYDLPIEYMHLEVIYSMATALGQPLKVDTPTLNLTRPSVARFCVEVDLTKDLQKSVKIGKKGRKHEQQFTFEHIPSYCIKCSKIGHKDSECRVGTPSPQSNDVEVPLVKKKGMKLAPSKSKVILKGGSHKPDLKVSILQMDPLIAKGVEMEVLELQAPKSQPAETLEVPQHAETLARTTPVAEAIDPRPNKFSVLQELDDEETDLVGDKEDAEEIIVTEEIDHANAINSVQLVDNPGENSKGLNDQTISDVHGNQKMSHRVARRFPDDSFDFQIQDEDDGVDGGGSWSEGDKDDTFFTKNEQGNSIVKKKRGRKTKEEKAKELEGAELRRSHRLQ</sequence>
<feature type="compositionally biased region" description="Basic and acidic residues" evidence="1">
    <location>
        <begin position="339"/>
        <end position="353"/>
    </location>
</feature>
<gene>
    <name evidence="2" type="ORF">OLC1_LOCUS9307</name>
</gene>
<name>A0AAV1CVH3_OLDCO</name>
<keyword evidence="3" id="KW-1185">Reference proteome</keyword>
<organism evidence="2 3">
    <name type="scientific">Oldenlandia corymbosa var. corymbosa</name>
    <dbReference type="NCBI Taxonomy" id="529605"/>
    <lineage>
        <taxon>Eukaryota</taxon>
        <taxon>Viridiplantae</taxon>
        <taxon>Streptophyta</taxon>
        <taxon>Embryophyta</taxon>
        <taxon>Tracheophyta</taxon>
        <taxon>Spermatophyta</taxon>
        <taxon>Magnoliopsida</taxon>
        <taxon>eudicotyledons</taxon>
        <taxon>Gunneridae</taxon>
        <taxon>Pentapetalae</taxon>
        <taxon>asterids</taxon>
        <taxon>lamiids</taxon>
        <taxon>Gentianales</taxon>
        <taxon>Rubiaceae</taxon>
        <taxon>Rubioideae</taxon>
        <taxon>Spermacoceae</taxon>
        <taxon>Hedyotis-Oldenlandia complex</taxon>
        <taxon>Oldenlandia</taxon>
    </lineage>
</organism>